<dbReference type="PANTHER" id="PTHR45772:SF1">
    <property type="entry name" value="ABC TRANSPORTER ATP-BINDING PROTEIN"/>
    <property type="match status" value="1"/>
</dbReference>
<evidence type="ECO:0000313" key="12">
    <source>
        <dbReference type="Proteomes" id="UP000599074"/>
    </source>
</evidence>
<keyword evidence="6" id="KW-0067">ATP-binding</keyword>
<accession>A0A8J3TCP3</accession>
<evidence type="ECO:0000256" key="8">
    <source>
        <dbReference type="ARBA" id="ARBA00023136"/>
    </source>
</evidence>
<comment type="subcellular location">
    <subcellularLocation>
        <location evidence="1">Cell membrane</location>
        <topology evidence="1">Multi-pass membrane protein</topology>
    </subcellularLocation>
</comment>
<feature type="transmembrane region" description="Helical" evidence="9">
    <location>
        <begin position="46"/>
        <end position="69"/>
    </location>
</feature>
<evidence type="ECO:0000256" key="3">
    <source>
        <dbReference type="ARBA" id="ARBA00022475"/>
    </source>
</evidence>
<feature type="transmembrane region" description="Helical" evidence="9">
    <location>
        <begin position="180"/>
        <end position="200"/>
    </location>
</feature>
<dbReference type="InterPro" id="IPR003439">
    <property type="entry name" value="ABC_transporter-like_ATP-bd"/>
</dbReference>
<dbReference type="GO" id="GO:0016887">
    <property type="term" value="F:ATP hydrolysis activity"/>
    <property type="evidence" value="ECO:0007669"/>
    <property type="project" value="InterPro"/>
</dbReference>
<evidence type="ECO:0000256" key="4">
    <source>
        <dbReference type="ARBA" id="ARBA00022692"/>
    </source>
</evidence>
<feature type="transmembrane region" description="Helical" evidence="9">
    <location>
        <begin position="263"/>
        <end position="287"/>
    </location>
</feature>
<sequence length="628" mass="65079">MSRPPSTDGVLRPPGNRHALRLLAAPVLAFALVAASFVVPKVTADPFLLSFVPTIVVSLLATLHVWLLLRVNLLSFASPAFMAVGGYTLALAATHLTTNAVALLALCFLVPAALALPLGALLLRLRGTYFALVTFVLAQVVVLIVVIADKPLGGTSGISGIPPATLGAETLGAGGPLLRFSAIVGLAGVAVAGVVTLRWRRHFAAIDENEPLAASLGLRPWAYKTASFVTAAGVAGLAGLVLVNQLGNAHPDSFSPFSAVNHVAAAVLGGVSILGPVIGAVVLSWLVHAFASQAEYSQLLLGATLILVVLYAKGGITGTVQRGFGLLVAGRAGAKSAPESTAETDARRAENLDAARDGDGATTLDAPDPSAEPILVVTELSRRFGGVAAVDGVSFSLRAGEVLGVIGPNGAGKTTLINMVSGHFPPSGGRVELDGGSLTGAPAHTMSRHGIARSYQQTSVFASVSVRENLARAKAFSPRWIDEAELAELLAATGLAGRLDDRAGDLPYGLQKLLGLLLPIATRPRVLLLDEPAAGLERAERVRIDELVDWVVRRGCAVLLVEHDMDLVRRICPRVIVMDTGKPLAEGVPADVFTDPRVITAYLGVADSDELADEDNTLAVATLEDNHG</sequence>
<name>A0A8J3TCP3_9ACTN</name>
<reference evidence="11" key="1">
    <citation type="submission" date="2021-01" db="EMBL/GenBank/DDBJ databases">
        <title>Whole genome shotgun sequence of Planosporangium mesophilum NBRC 109066.</title>
        <authorList>
            <person name="Komaki H."/>
            <person name="Tamura T."/>
        </authorList>
    </citation>
    <scope>NUCLEOTIDE SEQUENCE</scope>
    <source>
        <strain evidence="11">NBRC 109066</strain>
    </source>
</reference>
<evidence type="ECO:0000256" key="2">
    <source>
        <dbReference type="ARBA" id="ARBA00022448"/>
    </source>
</evidence>
<dbReference type="InterPro" id="IPR032823">
    <property type="entry name" value="BCA_ABC_TP_C"/>
</dbReference>
<feature type="transmembrane region" description="Helical" evidence="9">
    <location>
        <begin position="76"/>
        <end position="94"/>
    </location>
</feature>
<feature type="transmembrane region" description="Helical" evidence="9">
    <location>
        <begin position="299"/>
        <end position="316"/>
    </location>
</feature>
<feature type="transmembrane region" description="Helical" evidence="9">
    <location>
        <begin position="100"/>
        <end position="122"/>
    </location>
</feature>
<dbReference type="GO" id="GO:0015658">
    <property type="term" value="F:branched-chain amino acid transmembrane transporter activity"/>
    <property type="evidence" value="ECO:0007669"/>
    <property type="project" value="InterPro"/>
</dbReference>
<dbReference type="Pfam" id="PF02653">
    <property type="entry name" value="BPD_transp_2"/>
    <property type="match status" value="1"/>
</dbReference>
<keyword evidence="8 9" id="KW-0472">Membrane</keyword>
<keyword evidence="7 9" id="KW-1133">Transmembrane helix</keyword>
<organism evidence="11 12">
    <name type="scientific">Planosporangium mesophilum</name>
    <dbReference type="NCBI Taxonomy" id="689768"/>
    <lineage>
        <taxon>Bacteria</taxon>
        <taxon>Bacillati</taxon>
        <taxon>Actinomycetota</taxon>
        <taxon>Actinomycetes</taxon>
        <taxon>Micromonosporales</taxon>
        <taxon>Micromonosporaceae</taxon>
        <taxon>Planosporangium</taxon>
    </lineage>
</organism>
<keyword evidence="2" id="KW-0813">Transport</keyword>
<proteinExistence type="predicted"/>
<dbReference type="SUPFAM" id="SSF52540">
    <property type="entry name" value="P-loop containing nucleoside triphosphate hydrolases"/>
    <property type="match status" value="1"/>
</dbReference>
<dbReference type="InterPro" id="IPR051120">
    <property type="entry name" value="ABC_AA/LPS_Transport"/>
</dbReference>
<evidence type="ECO:0000313" key="11">
    <source>
        <dbReference type="EMBL" id="GII24730.1"/>
    </source>
</evidence>
<feature type="transmembrane region" description="Helical" evidence="9">
    <location>
        <begin position="129"/>
        <end position="148"/>
    </location>
</feature>
<dbReference type="PANTHER" id="PTHR45772">
    <property type="entry name" value="CONSERVED COMPONENT OF ABC TRANSPORTER FOR NATURAL AMINO ACIDS-RELATED"/>
    <property type="match status" value="1"/>
</dbReference>
<feature type="transmembrane region" description="Helical" evidence="9">
    <location>
        <begin position="221"/>
        <end position="243"/>
    </location>
</feature>
<evidence type="ECO:0000256" key="1">
    <source>
        <dbReference type="ARBA" id="ARBA00004651"/>
    </source>
</evidence>
<dbReference type="CDD" id="cd06581">
    <property type="entry name" value="TM_PBP1_LivM_like"/>
    <property type="match status" value="1"/>
</dbReference>
<keyword evidence="12" id="KW-1185">Reference proteome</keyword>
<protein>
    <recommendedName>
        <fullName evidence="10">ABC transporter domain-containing protein</fullName>
    </recommendedName>
</protein>
<dbReference type="SMART" id="SM00382">
    <property type="entry name" value="AAA"/>
    <property type="match status" value="1"/>
</dbReference>
<dbReference type="InterPro" id="IPR043428">
    <property type="entry name" value="LivM-like"/>
</dbReference>
<keyword evidence="3" id="KW-1003">Cell membrane</keyword>
<evidence type="ECO:0000259" key="10">
    <source>
        <dbReference type="PROSITE" id="PS50893"/>
    </source>
</evidence>
<evidence type="ECO:0000256" key="7">
    <source>
        <dbReference type="ARBA" id="ARBA00022989"/>
    </source>
</evidence>
<dbReference type="InterPro" id="IPR027417">
    <property type="entry name" value="P-loop_NTPase"/>
</dbReference>
<keyword evidence="5" id="KW-0547">Nucleotide-binding</keyword>
<dbReference type="GO" id="GO:0005886">
    <property type="term" value="C:plasma membrane"/>
    <property type="evidence" value="ECO:0007669"/>
    <property type="project" value="UniProtKB-SubCell"/>
</dbReference>
<dbReference type="Proteomes" id="UP000599074">
    <property type="component" value="Unassembled WGS sequence"/>
</dbReference>
<dbReference type="GO" id="GO:0005524">
    <property type="term" value="F:ATP binding"/>
    <property type="evidence" value="ECO:0007669"/>
    <property type="project" value="UniProtKB-KW"/>
</dbReference>
<dbReference type="RefSeq" id="WP_168114388.1">
    <property type="nucleotide sequence ID" value="NZ_BOON01000040.1"/>
</dbReference>
<feature type="domain" description="ABC transporter" evidence="10">
    <location>
        <begin position="375"/>
        <end position="605"/>
    </location>
</feature>
<dbReference type="InterPro" id="IPR003593">
    <property type="entry name" value="AAA+_ATPase"/>
</dbReference>
<dbReference type="Pfam" id="PF00005">
    <property type="entry name" value="ABC_tran"/>
    <property type="match status" value="1"/>
</dbReference>
<feature type="transmembrane region" description="Helical" evidence="9">
    <location>
        <begin position="20"/>
        <end position="40"/>
    </location>
</feature>
<evidence type="ECO:0000256" key="5">
    <source>
        <dbReference type="ARBA" id="ARBA00022741"/>
    </source>
</evidence>
<evidence type="ECO:0000256" key="6">
    <source>
        <dbReference type="ARBA" id="ARBA00022840"/>
    </source>
</evidence>
<dbReference type="AlphaFoldDB" id="A0A8J3TCP3"/>
<keyword evidence="4 9" id="KW-0812">Transmembrane</keyword>
<evidence type="ECO:0000256" key="9">
    <source>
        <dbReference type="SAM" id="Phobius"/>
    </source>
</evidence>
<dbReference type="InterPro" id="IPR001851">
    <property type="entry name" value="ABC_transp_permease"/>
</dbReference>
<dbReference type="EMBL" id="BOON01000040">
    <property type="protein sequence ID" value="GII24730.1"/>
    <property type="molecule type" value="Genomic_DNA"/>
</dbReference>
<comment type="caution">
    <text evidence="11">The sequence shown here is derived from an EMBL/GenBank/DDBJ whole genome shotgun (WGS) entry which is preliminary data.</text>
</comment>
<gene>
    <name evidence="11" type="ORF">Pme01_43270</name>
</gene>
<dbReference type="Pfam" id="PF12399">
    <property type="entry name" value="BCA_ABC_TP_C"/>
    <property type="match status" value="1"/>
</dbReference>
<dbReference type="Gene3D" id="3.40.50.300">
    <property type="entry name" value="P-loop containing nucleotide triphosphate hydrolases"/>
    <property type="match status" value="1"/>
</dbReference>
<dbReference type="PROSITE" id="PS50893">
    <property type="entry name" value="ABC_TRANSPORTER_2"/>
    <property type="match status" value="1"/>
</dbReference>